<dbReference type="EMBL" id="AMQN01011962">
    <property type="status" value="NOT_ANNOTATED_CDS"/>
    <property type="molecule type" value="Genomic_DNA"/>
</dbReference>
<keyword evidence="3" id="KW-1185">Reference proteome</keyword>
<evidence type="ECO:0000313" key="2">
    <source>
        <dbReference type="EnsemblMetazoa" id="CapteP187508"/>
    </source>
</evidence>
<sequence length="483" mass="53973">MQILDAEFALWLRHIINTVLDCSCIMCQDGMKVVKHGTGKMLYDLLLGLQRTLEGSDAASLRVGTLNPQMASAVLNQKEMEAQTGHHLQDFLDAHFPDLNEKEEKGKNDFITDSGRLADFILPMLNSFRISSQPLQTLACLYDAFRNPHSTHVPPYIRQAVLVYFLFLSGLFIPTPLLKNKTGQPDDVIVDFLSENARFESHINVNFTDGLIDIFKHGISLYMGNGELAPAGIPQVVGMKHTGGHGCLTVGDSFIVVPPLTFTRETETTTALGRQIYPYETVPYSCFARDFKDFMNGQYLLFMYFQDKDMGVVANYNADLPKIYEVLKADLVNNFIWQRLINAIGNASPGMRLLPKERFVQAQSIIIENWWKDLMPSANGKSSPLTELGLDFHFILKGLSTWMGQFIIASDNLAVITRLTGNKKEPVKIESFNAMRSFISTLTALLESVGKSKLHAKGFVDSAMAHEVNCGQSMNITLNAETR</sequence>
<reference evidence="1 3" key="2">
    <citation type="journal article" date="2013" name="Nature">
        <title>Insights into bilaterian evolution from three spiralian genomes.</title>
        <authorList>
            <person name="Simakov O."/>
            <person name="Marletaz F."/>
            <person name="Cho S.J."/>
            <person name="Edsinger-Gonzales E."/>
            <person name="Havlak P."/>
            <person name="Hellsten U."/>
            <person name="Kuo D.H."/>
            <person name="Larsson T."/>
            <person name="Lv J."/>
            <person name="Arendt D."/>
            <person name="Savage R."/>
            <person name="Osoegawa K."/>
            <person name="de Jong P."/>
            <person name="Grimwood J."/>
            <person name="Chapman J.A."/>
            <person name="Shapiro H."/>
            <person name="Aerts A."/>
            <person name="Otillar R.P."/>
            <person name="Terry A.Y."/>
            <person name="Boore J.L."/>
            <person name="Grigoriev I.V."/>
            <person name="Lindberg D.R."/>
            <person name="Seaver E.C."/>
            <person name="Weisblat D.A."/>
            <person name="Putnam N.H."/>
            <person name="Rokhsar D.S."/>
        </authorList>
    </citation>
    <scope>NUCLEOTIDE SEQUENCE</scope>
    <source>
        <strain evidence="1 3">I ESC-2004</strain>
    </source>
</reference>
<dbReference type="EMBL" id="KB309212">
    <property type="protein sequence ID" value="ELT95179.1"/>
    <property type="molecule type" value="Genomic_DNA"/>
</dbReference>
<reference evidence="3" key="1">
    <citation type="submission" date="2012-12" db="EMBL/GenBank/DDBJ databases">
        <authorList>
            <person name="Hellsten U."/>
            <person name="Grimwood J."/>
            <person name="Chapman J.A."/>
            <person name="Shapiro H."/>
            <person name="Aerts A."/>
            <person name="Otillar R.P."/>
            <person name="Terry A.Y."/>
            <person name="Boore J.L."/>
            <person name="Simakov O."/>
            <person name="Marletaz F."/>
            <person name="Cho S.-J."/>
            <person name="Edsinger-Gonzales E."/>
            <person name="Havlak P."/>
            <person name="Kuo D.-H."/>
            <person name="Larsson T."/>
            <person name="Lv J."/>
            <person name="Arendt D."/>
            <person name="Savage R."/>
            <person name="Osoegawa K."/>
            <person name="de Jong P."/>
            <person name="Lindberg D.R."/>
            <person name="Seaver E.C."/>
            <person name="Weisblat D.A."/>
            <person name="Putnam N.H."/>
            <person name="Grigoriev I.V."/>
            <person name="Rokhsar D.S."/>
        </authorList>
    </citation>
    <scope>NUCLEOTIDE SEQUENCE</scope>
    <source>
        <strain evidence="3">I ESC-2004</strain>
    </source>
</reference>
<dbReference type="AlphaFoldDB" id="R7TNG8"/>
<evidence type="ECO:0000313" key="1">
    <source>
        <dbReference type="EMBL" id="ELT95179.1"/>
    </source>
</evidence>
<accession>R7TNG8</accession>
<evidence type="ECO:0000313" key="3">
    <source>
        <dbReference type="Proteomes" id="UP000014760"/>
    </source>
</evidence>
<organism evidence="1">
    <name type="scientific">Capitella teleta</name>
    <name type="common">Polychaete worm</name>
    <dbReference type="NCBI Taxonomy" id="283909"/>
    <lineage>
        <taxon>Eukaryota</taxon>
        <taxon>Metazoa</taxon>
        <taxon>Spiralia</taxon>
        <taxon>Lophotrochozoa</taxon>
        <taxon>Annelida</taxon>
        <taxon>Polychaeta</taxon>
        <taxon>Sedentaria</taxon>
        <taxon>Scolecida</taxon>
        <taxon>Capitellidae</taxon>
        <taxon>Capitella</taxon>
    </lineage>
</organism>
<dbReference type="HOGENOM" id="CLU_565307_0_0_1"/>
<name>R7TNG8_CAPTE</name>
<dbReference type="EnsemblMetazoa" id="CapteT187508">
    <property type="protein sequence ID" value="CapteP187508"/>
    <property type="gene ID" value="CapteG187508"/>
</dbReference>
<dbReference type="Proteomes" id="UP000014760">
    <property type="component" value="Unassembled WGS sequence"/>
</dbReference>
<gene>
    <name evidence="1" type="ORF">CAPTEDRAFT_187508</name>
</gene>
<proteinExistence type="predicted"/>
<protein>
    <submittedName>
        <fullName evidence="1 2">Uncharacterized protein</fullName>
    </submittedName>
</protein>
<reference evidence="2" key="3">
    <citation type="submission" date="2015-06" db="UniProtKB">
        <authorList>
            <consortium name="EnsemblMetazoa"/>
        </authorList>
    </citation>
    <scope>IDENTIFICATION</scope>
</reference>